<dbReference type="SMART" id="SM00450">
    <property type="entry name" value="RHOD"/>
    <property type="match status" value="1"/>
</dbReference>
<dbReference type="CDD" id="cd01520">
    <property type="entry name" value="RHOD_YbbB"/>
    <property type="match status" value="1"/>
</dbReference>
<keyword evidence="1 2" id="KW-0711">Selenium</keyword>
<comment type="similarity">
    <text evidence="2">Belongs to the SelU family.</text>
</comment>
<evidence type="ECO:0000256" key="1">
    <source>
        <dbReference type="ARBA" id="ARBA00023266"/>
    </source>
</evidence>
<reference evidence="4 5" key="1">
    <citation type="journal article" date="2008" name="Int. J. Syst. Evol. Microbiol.">
        <title>Amphritea japonica sp. nov. and Amphritea balenae sp. nov., isolated from the sediment adjacent to sperm whale carcasses off Kagoshima, Japan.</title>
        <authorList>
            <person name="Miyazaki M."/>
            <person name="Nogi Y."/>
            <person name="Fujiwara Y."/>
            <person name="Kawato M."/>
            <person name="Nagahama T."/>
            <person name="Kubokawa K."/>
            <person name="Horikoshi K."/>
        </authorList>
    </citation>
    <scope>NUCLEOTIDE SEQUENCE [LARGE SCALE GENOMIC DNA]</scope>
    <source>
        <strain evidence="4 5">ATCC BAA-1530</strain>
    </source>
</reference>
<dbReference type="NCBIfam" id="NF008751">
    <property type="entry name" value="PRK11784.1-3"/>
    <property type="match status" value="1"/>
</dbReference>
<protein>
    <recommendedName>
        <fullName evidence="2">tRNA 2-selenouridine synthase</fullName>
        <ecNumber evidence="2">2.9.1.3</ecNumber>
    </recommendedName>
</protein>
<keyword evidence="2 4" id="KW-0808">Transferase</keyword>
<dbReference type="OrthoDB" id="9808735at2"/>
<dbReference type="PANTHER" id="PTHR30401:SF0">
    <property type="entry name" value="TRNA 2-SELENOURIDINE SYNTHASE"/>
    <property type="match status" value="1"/>
</dbReference>
<keyword evidence="5" id="KW-1185">Reference proteome</keyword>
<dbReference type="AlphaFoldDB" id="A0A7R6P8M1"/>
<dbReference type="Pfam" id="PF26341">
    <property type="entry name" value="AAA_SelU"/>
    <property type="match status" value="1"/>
</dbReference>
<dbReference type="GO" id="GO:0002098">
    <property type="term" value="P:tRNA wobble uridine modification"/>
    <property type="evidence" value="ECO:0007669"/>
    <property type="project" value="UniProtKB-UniRule"/>
</dbReference>
<proteinExistence type="inferred from homology"/>
<organism evidence="4 5">
    <name type="scientific">Amphritea japonica ATCC BAA-1530</name>
    <dbReference type="NCBI Taxonomy" id="1278309"/>
    <lineage>
        <taxon>Bacteria</taxon>
        <taxon>Pseudomonadati</taxon>
        <taxon>Pseudomonadota</taxon>
        <taxon>Gammaproteobacteria</taxon>
        <taxon>Oceanospirillales</taxon>
        <taxon>Oceanospirillaceae</taxon>
        <taxon>Amphritea</taxon>
    </lineage>
</organism>
<comment type="subunit">
    <text evidence="2">Monomer.</text>
</comment>
<dbReference type="PROSITE" id="PS50206">
    <property type="entry name" value="RHODANESE_3"/>
    <property type="match status" value="1"/>
</dbReference>
<evidence type="ECO:0000259" key="3">
    <source>
        <dbReference type="PROSITE" id="PS50206"/>
    </source>
</evidence>
<dbReference type="InterPro" id="IPR017582">
    <property type="entry name" value="SelU"/>
</dbReference>
<dbReference type="KEGG" id="ajp:AMJAP_0833"/>
<dbReference type="GO" id="GO:0016765">
    <property type="term" value="F:transferase activity, transferring alkyl or aryl (other than methyl) groups"/>
    <property type="evidence" value="ECO:0007669"/>
    <property type="project" value="UniProtKB-UniRule"/>
</dbReference>
<dbReference type="HAMAP" id="MF_01622">
    <property type="entry name" value="tRNA_sel_U_synth"/>
    <property type="match status" value="1"/>
</dbReference>
<comment type="catalytic activity">
    <reaction evidence="2">
        <text>5-methylaminomethyl-2-(Se-phospho)selenouridine(34) in tRNA + H2O = 5-methylaminomethyl-2-selenouridine(34) in tRNA + phosphate</text>
        <dbReference type="Rhea" id="RHEA:60176"/>
        <dbReference type="Rhea" id="RHEA-COMP:10196"/>
        <dbReference type="Rhea" id="RHEA-COMP:15523"/>
        <dbReference type="ChEBI" id="CHEBI:15377"/>
        <dbReference type="ChEBI" id="CHEBI:43474"/>
        <dbReference type="ChEBI" id="CHEBI:82743"/>
        <dbReference type="ChEBI" id="CHEBI:143702"/>
    </reaction>
</comment>
<dbReference type="GO" id="GO:0043828">
    <property type="term" value="F:tRNA 2-selenouridine synthase activity"/>
    <property type="evidence" value="ECO:0007669"/>
    <property type="project" value="UniProtKB-EC"/>
</dbReference>
<feature type="active site" description="S-selanylcysteine intermediate" evidence="2">
    <location>
        <position position="95"/>
    </location>
</feature>
<dbReference type="RefSeq" id="WP_019623337.1">
    <property type="nucleotide sequence ID" value="NZ_AP014545.1"/>
</dbReference>
<sequence>MREDTNKYLELFINNTPMVDLRAPIEFNQGAFPSAISLPLMTDDEREKVGTCYKQQGQDAAIKLGHQLVCGQTKDQRMELWLNFCRNNPEGYIYCFRGGLRSRTTQQWLKEAGIDYPLVQGGYKALRNALLTTLADLPKSMPFHIVGGKTGSAKTLMVNTLGNAVDLEGAAHHRGSSFGRFVEPQNSQINFENVTAIEMLKRQNAGFQQLVFEDEGRNIGSVDLPVPLYQGMQAAPVTVIEDPLDVRLQRLLQEYVIDMVADYTRVHGEEQGHVLCEEYLLLGLDKIKRRLGDQRWRTLREEMQKAIKMHQQGSGYEAHLNWLAPLLELYYDPMYEYQLSQKNERIIYRGNWQECHDYLSEVTANKDQ</sequence>
<comment type="catalytic activity">
    <reaction evidence="2">
        <text>5-methylaminomethyl-S-(2E)-geranyl-thiouridine(34) in tRNA + selenophosphate + H(+) = 5-methylaminomethyl-2-(Se-phospho)selenouridine(34) in tRNA + (2E)-thiogeraniol</text>
        <dbReference type="Rhea" id="RHEA:60172"/>
        <dbReference type="Rhea" id="RHEA-COMP:14654"/>
        <dbReference type="Rhea" id="RHEA-COMP:15523"/>
        <dbReference type="ChEBI" id="CHEBI:15378"/>
        <dbReference type="ChEBI" id="CHEBI:16144"/>
        <dbReference type="ChEBI" id="CHEBI:140632"/>
        <dbReference type="ChEBI" id="CHEBI:143702"/>
        <dbReference type="ChEBI" id="CHEBI:143703"/>
    </reaction>
</comment>
<dbReference type="EC" id="2.9.1.3" evidence="2"/>
<dbReference type="InterPro" id="IPR001763">
    <property type="entry name" value="Rhodanese-like_dom"/>
</dbReference>
<dbReference type="NCBIfam" id="TIGR03167">
    <property type="entry name" value="tRNA_sel_U_synt"/>
    <property type="match status" value="1"/>
</dbReference>
<name>A0A7R6P8M1_9GAMM</name>
<accession>A0A7R6P8M1</accession>
<gene>
    <name evidence="2 4" type="primary">selU</name>
    <name evidence="4" type="ORF">AMJAP_0833</name>
</gene>
<evidence type="ECO:0000313" key="4">
    <source>
        <dbReference type="EMBL" id="BBB25432.1"/>
    </source>
</evidence>
<feature type="domain" description="Rhodanese" evidence="3">
    <location>
        <begin position="12"/>
        <end position="135"/>
    </location>
</feature>
<dbReference type="InterPro" id="IPR058840">
    <property type="entry name" value="AAA_SelU"/>
</dbReference>
<dbReference type="EMBL" id="AP014545">
    <property type="protein sequence ID" value="BBB25432.1"/>
    <property type="molecule type" value="Genomic_DNA"/>
</dbReference>
<dbReference type="Proteomes" id="UP000595663">
    <property type="component" value="Chromosome"/>
</dbReference>
<dbReference type="Gene3D" id="3.40.250.10">
    <property type="entry name" value="Rhodanese-like domain"/>
    <property type="match status" value="1"/>
</dbReference>
<dbReference type="PANTHER" id="PTHR30401">
    <property type="entry name" value="TRNA 2-SELENOURIDINE SYNTHASE"/>
    <property type="match status" value="1"/>
</dbReference>
<dbReference type="InterPro" id="IPR036873">
    <property type="entry name" value="Rhodanese-like_dom_sf"/>
</dbReference>
<comment type="function">
    <text evidence="2">Involved in the post-transcriptional modification of the uridine at the wobble position (U34) of tRNA(Lys), tRNA(Glu) and tRNA(Gln). Catalyzes the conversion of 2-thiouridine (S2U-RNA) to 2-selenouridine (Se2U-RNA). Acts in a two-step process involving geranylation of 2-thiouridine (S2U) to S-geranyl-2-thiouridine (geS2U) and subsequent selenation of the latter derivative to 2-selenouridine (Se2U) in the tRNA chain.</text>
</comment>
<evidence type="ECO:0000313" key="5">
    <source>
        <dbReference type="Proteomes" id="UP000595663"/>
    </source>
</evidence>
<evidence type="ECO:0000256" key="2">
    <source>
        <dbReference type="HAMAP-Rule" id="MF_01622"/>
    </source>
</evidence>
<comment type="catalytic activity">
    <reaction evidence="2">
        <text>5-methylaminomethyl-2-thiouridine(34) in tRNA + selenophosphate + (2E)-geranyl diphosphate + H2O + H(+) = 5-methylaminomethyl-2-selenouridine(34) in tRNA + (2E)-thiogeraniol + phosphate + diphosphate</text>
        <dbReference type="Rhea" id="RHEA:42716"/>
        <dbReference type="Rhea" id="RHEA-COMP:10195"/>
        <dbReference type="Rhea" id="RHEA-COMP:10196"/>
        <dbReference type="ChEBI" id="CHEBI:15377"/>
        <dbReference type="ChEBI" id="CHEBI:15378"/>
        <dbReference type="ChEBI" id="CHEBI:16144"/>
        <dbReference type="ChEBI" id="CHEBI:33019"/>
        <dbReference type="ChEBI" id="CHEBI:43474"/>
        <dbReference type="ChEBI" id="CHEBI:58057"/>
        <dbReference type="ChEBI" id="CHEBI:74455"/>
        <dbReference type="ChEBI" id="CHEBI:82743"/>
        <dbReference type="ChEBI" id="CHEBI:143703"/>
        <dbReference type="EC" id="2.9.1.3"/>
    </reaction>
</comment>
<comment type="catalytic activity">
    <reaction evidence="2">
        <text>5-methylaminomethyl-2-thiouridine(34) in tRNA + (2E)-geranyl diphosphate = 5-methylaminomethyl-S-(2E)-geranyl-thiouridine(34) in tRNA + diphosphate</text>
        <dbReference type="Rhea" id="RHEA:14085"/>
        <dbReference type="Rhea" id="RHEA-COMP:10195"/>
        <dbReference type="Rhea" id="RHEA-COMP:14654"/>
        <dbReference type="ChEBI" id="CHEBI:33019"/>
        <dbReference type="ChEBI" id="CHEBI:58057"/>
        <dbReference type="ChEBI" id="CHEBI:74455"/>
        <dbReference type="ChEBI" id="CHEBI:140632"/>
    </reaction>
</comment>
<dbReference type="SUPFAM" id="SSF52821">
    <property type="entry name" value="Rhodanese/Cell cycle control phosphatase"/>
    <property type="match status" value="1"/>
</dbReference>